<dbReference type="EMBL" id="GDID01006043">
    <property type="protein sequence ID" value="JAP90563.1"/>
    <property type="molecule type" value="Transcribed_RNA"/>
</dbReference>
<dbReference type="AlphaFoldDB" id="A0A146K0Y3"/>
<sequence>KKLQPYSIVRQSNKIPKLTDYQLRKFHHSGNIFLSETFLDFHMESSQTEQQFFILQNYRNLRAVCVGISGYEQIPHDCVILNDIIKIQLDIQPKDQLRIQLADLKPCRYIKFKPDTASVFDSNIEKLLTEKLPQ</sequence>
<protein>
    <submittedName>
        <fullName evidence="1">Ubiquitin fusion degradation protein UFD1 domain-containing protein</fullName>
    </submittedName>
</protein>
<proteinExistence type="predicted"/>
<reference evidence="1" key="1">
    <citation type="submission" date="2015-07" db="EMBL/GenBank/DDBJ databases">
        <title>Adaptation to a free-living lifestyle via gene acquisitions in the diplomonad Trepomonas sp. PC1.</title>
        <authorList>
            <person name="Xu F."/>
            <person name="Jerlstrom-Hultqvist J."/>
            <person name="Kolisko M."/>
            <person name="Simpson A.G.B."/>
            <person name="Roger A.J."/>
            <person name="Svard S.G."/>
            <person name="Andersson J.O."/>
        </authorList>
    </citation>
    <scope>NUCLEOTIDE SEQUENCE</scope>
    <source>
        <strain evidence="1">PC1</strain>
    </source>
</reference>
<name>A0A146K0Y3_9EUKA</name>
<feature type="non-terminal residue" evidence="1">
    <location>
        <position position="1"/>
    </location>
</feature>
<evidence type="ECO:0000313" key="1">
    <source>
        <dbReference type="EMBL" id="JAP90563.1"/>
    </source>
</evidence>
<accession>A0A146K0Y3</accession>
<gene>
    <name evidence="1" type="ORF">TPC1_20138</name>
</gene>
<feature type="non-terminal residue" evidence="1">
    <location>
        <position position="134"/>
    </location>
</feature>
<organism evidence="1">
    <name type="scientific">Trepomonas sp. PC1</name>
    <dbReference type="NCBI Taxonomy" id="1076344"/>
    <lineage>
        <taxon>Eukaryota</taxon>
        <taxon>Metamonada</taxon>
        <taxon>Diplomonadida</taxon>
        <taxon>Hexamitidae</taxon>
        <taxon>Hexamitinae</taxon>
        <taxon>Trepomonas</taxon>
    </lineage>
</organism>